<dbReference type="OrthoDB" id="9792661at2"/>
<dbReference type="PANTHER" id="PTHR40068:SF1">
    <property type="entry name" value="TRANSCRIPTION REPRESSOR NIAR-RELATED"/>
    <property type="match status" value="1"/>
</dbReference>
<feature type="domain" description="3H" evidence="2">
    <location>
        <begin position="72"/>
        <end position="169"/>
    </location>
</feature>
<dbReference type="InterPro" id="IPR026043">
    <property type="entry name" value="NadR"/>
</dbReference>
<feature type="binding site" evidence="1">
    <location>
        <position position="146"/>
    </location>
    <ligand>
        <name>Ni(2+)</name>
        <dbReference type="ChEBI" id="CHEBI:49786"/>
    </ligand>
</feature>
<protein>
    <recommendedName>
        <fullName evidence="6">Transcriptional regulator</fullName>
    </recommendedName>
</protein>
<evidence type="ECO:0000313" key="4">
    <source>
        <dbReference type="EMBL" id="SET75147.1"/>
    </source>
</evidence>
<sequence length="173" mass="19977">MNSKERREAILLKLTEENKSLKGTDLAKIFNVSRQVIVQDIALLRAEGRDIIATPQGYVIIKNDKTKKLKTIVSKHTSYEEMKEELEIMIDHGVRVVDVIVEHPIYGEIKGILDIGYKKELEEFLKKIREEQAEPLSTLTDGIHIHTIEVTDEKNYEIMKETLTEKGYLINEE</sequence>
<dbReference type="InterPro" id="IPR035922">
    <property type="entry name" value="3H_dom_sf"/>
</dbReference>
<evidence type="ECO:0000259" key="2">
    <source>
        <dbReference type="Pfam" id="PF02829"/>
    </source>
</evidence>
<proteinExistence type="predicted"/>
<reference evidence="4 5" key="1">
    <citation type="submission" date="2016-10" db="EMBL/GenBank/DDBJ databases">
        <authorList>
            <person name="de Groot N.N."/>
        </authorList>
    </citation>
    <scope>NUCLEOTIDE SEQUENCE [LARGE SCALE GENOMIC DNA]</scope>
    <source>
        <strain evidence="4 5">DSM 18979</strain>
    </source>
</reference>
<name>A0A1I0GXD7_9FIRM</name>
<evidence type="ECO:0000313" key="5">
    <source>
        <dbReference type="Proteomes" id="UP000199568"/>
    </source>
</evidence>
<dbReference type="AlphaFoldDB" id="A0A1I0GXD7"/>
<dbReference type="Gene3D" id="1.10.10.10">
    <property type="entry name" value="Winged helix-like DNA-binding domain superfamily/Winged helix DNA-binding domain"/>
    <property type="match status" value="1"/>
</dbReference>
<keyword evidence="1" id="KW-0533">Nickel</keyword>
<dbReference type="PANTHER" id="PTHR40068">
    <property type="entry name" value="TRANSCRIPTION REPRESSOR NIAR-RELATED"/>
    <property type="match status" value="1"/>
</dbReference>
<gene>
    <name evidence="4" type="ORF">SAMN05660297_03374</name>
</gene>
<dbReference type="RefSeq" id="WP_090446671.1">
    <property type="nucleotide sequence ID" value="NZ_FOHU01000027.1"/>
</dbReference>
<dbReference type="InterPro" id="IPR004173">
    <property type="entry name" value="3H_domain"/>
</dbReference>
<feature type="binding site" evidence="1">
    <location>
        <position position="144"/>
    </location>
    <ligand>
        <name>Ni(2+)</name>
        <dbReference type="ChEBI" id="CHEBI:49786"/>
    </ligand>
</feature>
<evidence type="ECO:0000256" key="1">
    <source>
        <dbReference type="PIRSR" id="PIRSR037847-1"/>
    </source>
</evidence>
<accession>A0A1I0GXD7</accession>
<dbReference type="SUPFAM" id="SSF75500">
    <property type="entry name" value="Putative transcriptional regulator TM1602, C-terminal domain"/>
    <property type="match status" value="1"/>
</dbReference>
<dbReference type="SUPFAM" id="SSF46785">
    <property type="entry name" value="Winged helix' DNA-binding domain"/>
    <property type="match status" value="1"/>
</dbReference>
<dbReference type="InterPro" id="IPR036390">
    <property type="entry name" value="WH_DNA-bd_sf"/>
</dbReference>
<dbReference type="Gene3D" id="3.30.1340.20">
    <property type="entry name" value="3H domain"/>
    <property type="match status" value="1"/>
</dbReference>
<dbReference type="STRING" id="426128.SAMN05660297_03374"/>
<keyword evidence="1" id="KW-0479">Metal-binding</keyword>
<feature type="domain" description="Helix-turn-helix type 11" evidence="3">
    <location>
        <begin position="6"/>
        <end position="58"/>
    </location>
</feature>
<dbReference type="GO" id="GO:0046872">
    <property type="term" value="F:metal ion binding"/>
    <property type="evidence" value="ECO:0007669"/>
    <property type="project" value="UniProtKB-KW"/>
</dbReference>
<dbReference type="Pfam" id="PF08279">
    <property type="entry name" value="HTH_11"/>
    <property type="match status" value="1"/>
</dbReference>
<evidence type="ECO:0008006" key="6">
    <source>
        <dbReference type="Google" id="ProtNLM"/>
    </source>
</evidence>
<dbReference type="InterPro" id="IPR013196">
    <property type="entry name" value="HTH_11"/>
</dbReference>
<feature type="binding site" evidence="1">
    <location>
        <position position="76"/>
    </location>
    <ligand>
        <name>Ni(2+)</name>
        <dbReference type="ChEBI" id="CHEBI:49786"/>
    </ligand>
</feature>
<dbReference type="InterPro" id="IPR036388">
    <property type="entry name" value="WH-like_DNA-bd_sf"/>
</dbReference>
<dbReference type="PIRSF" id="PIRSF037847">
    <property type="entry name" value="NiaR"/>
    <property type="match status" value="1"/>
</dbReference>
<evidence type="ECO:0000259" key="3">
    <source>
        <dbReference type="Pfam" id="PF08279"/>
    </source>
</evidence>
<organism evidence="4 5">
    <name type="scientific">Natronincola peptidivorans</name>
    <dbReference type="NCBI Taxonomy" id="426128"/>
    <lineage>
        <taxon>Bacteria</taxon>
        <taxon>Bacillati</taxon>
        <taxon>Bacillota</taxon>
        <taxon>Clostridia</taxon>
        <taxon>Peptostreptococcales</taxon>
        <taxon>Natronincolaceae</taxon>
        <taxon>Natronincola</taxon>
    </lineage>
</organism>
<dbReference type="EMBL" id="FOHU01000027">
    <property type="protein sequence ID" value="SET75147.1"/>
    <property type="molecule type" value="Genomic_DNA"/>
</dbReference>
<dbReference type="Proteomes" id="UP000199568">
    <property type="component" value="Unassembled WGS sequence"/>
</dbReference>
<keyword evidence="5" id="KW-1185">Reference proteome</keyword>
<dbReference type="Pfam" id="PF02829">
    <property type="entry name" value="3H"/>
    <property type="match status" value="1"/>
</dbReference>
<feature type="binding site" evidence="1">
    <location>
        <position position="85"/>
    </location>
    <ligand>
        <name>Ni(2+)</name>
        <dbReference type="ChEBI" id="CHEBI:49786"/>
    </ligand>
</feature>